<dbReference type="GO" id="GO:0005507">
    <property type="term" value="F:copper ion binding"/>
    <property type="evidence" value="ECO:0007669"/>
    <property type="project" value="TreeGrafter"/>
</dbReference>
<feature type="transmembrane region" description="Helical" evidence="11">
    <location>
        <begin position="213"/>
        <end position="234"/>
    </location>
</feature>
<evidence type="ECO:0000256" key="10">
    <source>
        <dbReference type="ARBA" id="ARBA00023136"/>
    </source>
</evidence>
<dbReference type="SUPFAM" id="SSF81653">
    <property type="entry name" value="Calcium ATPase, transduction domain A"/>
    <property type="match status" value="1"/>
</dbReference>
<dbReference type="SFLD" id="SFLDG00002">
    <property type="entry name" value="C1.7:_P-type_atpase_like"/>
    <property type="match status" value="1"/>
</dbReference>
<keyword evidence="6 11" id="KW-0547">Nucleotide-binding</keyword>
<dbReference type="InterPro" id="IPR012348">
    <property type="entry name" value="RNR-like"/>
</dbReference>
<keyword evidence="4 11" id="KW-0812">Transmembrane</keyword>
<evidence type="ECO:0000259" key="12">
    <source>
        <dbReference type="SMART" id="SM00746"/>
    </source>
</evidence>
<dbReference type="InterPro" id="IPR009078">
    <property type="entry name" value="Ferritin-like_SF"/>
</dbReference>
<dbReference type="SMART" id="SM00746">
    <property type="entry name" value="TRASH"/>
    <property type="match status" value="2"/>
</dbReference>
<sequence length="835" mass="88367">MSACCPAATGNARDPICGMSMDPVSAGYRSDYAGQTFYFCCAGCKATFDAEPVRYAQAAPVLTTMHHVPRDRHEDGKVKDPVCGMTVDPAVSPHHAEHHGQTHHFCAAACRHRFLAHPDHYLHAERAAPTPVQGAVYTCPMHPRVQQNGPGDCPICGMALEPMMPSLEDDDGDAARAMLRRLGLLIGLTLPVFVLAMRPHVGMYLSGGWAHAAGWIEAALASVVVLWGGVPFFARGWRSLKPWRPNMYTLIALGTGVAWLYSVLAFFVPQIFPPGFRDAQGQVDVYFESAAVIVTLVTLGDTLEWRARRRTGVALKALLGLVPKTARRMRDGQEQDVPLDDVQVGDVLRIRPGEKLPVDGVVLSGHSQVDESMLTGESMPVTKAPGDALTGGTVNQQGALTMRVENVGASTVLAQIVAQVAQAQRSKAPLQRTADRAAAWFVPVVIVVAVLAFAGWAGFGPQPRFAHALIAAVSVLIIACPCALGLATPISIMVASGRGAQQGLLFKDAAAIEAMREVDTLVLDKTGTLTEGKPALVSVLSLDHYTRDELLSMAASLEQASEHPLARSVASAAKDEGMSCQDIHDFHVHAGGGVTGRTQTHRLAFGNALLMQQSGIALDAPTLARADALRNEGATVMFLAIDGHVAGLFGVSDRIKRDTAQAVAGLKAAGMRVVMLTGDHATTANTVARELAIDEVHAGMSPTGKAAVIEHLRQQGRRVAMAGDGINDAQALATADIGIAMGHGTDVAMEVAQITLVKGQLGGILRARTLSQATVRNIRQNLFFAFVYNAVGVPLAAGVLYPLFGITLSPMVAALAMSLSSVSVVSNALRLRKLA</sequence>
<gene>
    <name evidence="13" type="ORF">DWU98_19200</name>
</gene>
<comment type="subcellular location">
    <subcellularLocation>
        <location evidence="1">Cell membrane</location>
        <topology evidence="1">Multi-pass membrane protein</topology>
    </subcellularLocation>
</comment>
<dbReference type="GO" id="GO:0005524">
    <property type="term" value="F:ATP binding"/>
    <property type="evidence" value="ECO:0007669"/>
    <property type="project" value="UniProtKB-UniRule"/>
</dbReference>
<evidence type="ECO:0000256" key="8">
    <source>
        <dbReference type="ARBA" id="ARBA00022967"/>
    </source>
</evidence>
<dbReference type="CDD" id="cd02094">
    <property type="entry name" value="P-type_ATPase_Cu-like"/>
    <property type="match status" value="1"/>
</dbReference>
<evidence type="ECO:0000256" key="1">
    <source>
        <dbReference type="ARBA" id="ARBA00004651"/>
    </source>
</evidence>
<dbReference type="InterPro" id="IPR023299">
    <property type="entry name" value="ATPase_P-typ_cyto_dom_N"/>
</dbReference>
<keyword evidence="9 11" id="KW-1133">Transmembrane helix</keyword>
<dbReference type="InterPro" id="IPR023214">
    <property type="entry name" value="HAD_sf"/>
</dbReference>
<dbReference type="FunFam" id="2.70.150.10:FF:000020">
    <property type="entry name" value="Copper-exporting P-type ATPase A"/>
    <property type="match status" value="1"/>
</dbReference>
<dbReference type="InterPro" id="IPR011017">
    <property type="entry name" value="TRASH_dom"/>
</dbReference>
<dbReference type="InterPro" id="IPR018303">
    <property type="entry name" value="ATPase_P-typ_P_site"/>
</dbReference>
<dbReference type="RefSeq" id="WP_115497208.1">
    <property type="nucleotide sequence ID" value="NZ_QRBE01000016.1"/>
</dbReference>
<keyword evidence="5 11" id="KW-0479">Metal-binding</keyword>
<dbReference type="Gene3D" id="1.10.620.20">
    <property type="entry name" value="Ribonucleotide Reductase, subunit A"/>
    <property type="match status" value="2"/>
</dbReference>
<accession>A0A370WT71</accession>
<dbReference type="Gene3D" id="2.70.150.10">
    <property type="entry name" value="Calcium-transporting ATPase, cytoplasmic transduction domain A"/>
    <property type="match status" value="1"/>
</dbReference>
<dbReference type="InterPro" id="IPR045800">
    <property type="entry name" value="HMBD"/>
</dbReference>
<keyword evidence="7 11" id="KW-0067">ATP-binding</keyword>
<evidence type="ECO:0000256" key="7">
    <source>
        <dbReference type="ARBA" id="ARBA00022840"/>
    </source>
</evidence>
<evidence type="ECO:0000256" key="2">
    <source>
        <dbReference type="ARBA" id="ARBA00006024"/>
    </source>
</evidence>
<dbReference type="Pfam" id="PF00122">
    <property type="entry name" value="E1-E2_ATPase"/>
    <property type="match status" value="1"/>
</dbReference>
<dbReference type="GO" id="GO:0060003">
    <property type="term" value="P:copper ion export"/>
    <property type="evidence" value="ECO:0007669"/>
    <property type="project" value="UniProtKB-ARBA"/>
</dbReference>
<dbReference type="InterPro" id="IPR008250">
    <property type="entry name" value="ATPase_P-typ_transduc_dom_A_sf"/>
</dbReference>
<dbReference type="EMBL" id="QRBE01000016">
    <property type="protein sequence ID" value="RDS79135.1"/>
    <property type="molecule type" value="Genomic_DNA"/>
</dbReference>
<proteinExistence type="inferred from homology"/>
<feature type="transmembrane region" description="Helical" evidence="11">
    <location>
        <begin position="246"/>
        <end position="273"/>
    </location>
</feature>
<name>A0A370WT71_9GAMM</name>
<dbReference type="InterPro" id="IPR059000">
    <property type="entry name" value="ATPase_P-type_domA"/>
</dbReference>
<dbReference type="Gene3D" id="3.40.50.1000">
    <property type="entry name" value="HAD superfamily/HAD-like"/>
    <property type="match status" value="1"/>
</dbReference>
<evidence type="ECO:0000313" key="14">
    <source>
        <dbReference type="Proteomes" id="UP000254258"/>
    </source>
</evidence>
<dbReference type="InterPro" id="IPR007029">
    <property type="entry name" value="YHS_dom"/>
</dbReference>
<dbReference type="GO" id="GO:0016887">
    <property type="term" value="F:ATP hydrolysis activity"/>
    <property type="evidence" value="ECO:0007669"/>
    <property type="project" value="InterPro"/>
</dbReference>
<dbReference type="Pfam" id="PF00702">
    <property type="entry name" value="Hydrolase"/>
    <property type="match status" value="1"/>
</dbReference>
<feature type="transmembrane region" description="Helical" evidence="11">
    <location>
        <begin position="285"/>
        <end position="303"/>
    </location>
</feature>
<dbReference type="SUPFAM" id="SSF56784">
    <property type="entry name" value="HAD-like"/>
    <property type="match status" value="1"/>
</dbReference>
<dbReference type="GO" id="GO:0043682">
    <property type="term" value="F:P-type divalent copper transporter activity"/>
    <property type="evidence" value="ECO:0007669"/>
    <property type="project" value="TreeGrafter"/>
</dbReference>
<evidence type="ECO:0000256" key="6">
    <source>
        <dbReference type="ARBA" id="ARBA00022741"/>
    </source>
</evidence>
<dbReference type="GO" id="GO:0005886">
    <property type="term" value="C:plasma membrane"/>
    <property type="evidence" value="ECO:0007669"/>
    <property type="project" value="UniProtKB-SubCell"/>
</dbReference>
<keyword evidence="8" id="KW-1278">Translocase</keyword>
<protein>
    <submittedName>
        <fullName evidence="13">Heavy metal translocating P-type ATPase</fullName>
    </submittedName>
</protein>
<dbReference type="InterPro" id="IPR044492">
    <property type="entry name" value="P_typ_ATPase_HD_dom"/>
</dbReference>
<dbReference type="InterPro" id="IPR001757">
    <property type="entry name" value="P_typ_ATPase"/>
</dbReference>
<dbReference type="PRINTS" id="PR00119">
    <property type="entry name" value="CATATPASE"/>
</dbReference>
<keyword evidence="3 11" id="KW-1003">Cell membrane</keyword>
<comment type="caution">
    <text evidence="13">The sequence shown here is derived from an EMBL/GenBank/DDBJ whole genome shotgun (WGS) entry which is preliminary data.</text>
</comment>
<dbReference type="SUPFAM" id="SSF47240">
    <property type="entry name" value="Ferritin-like"/>
    <property type="match status" value="2"/>
</dbReference>
<feature type="transmembrane region" description="Helical" evidence="11">
    <location>
        <begin position="465"/>
        <end position="488"/>
    </location>
</feature>
<feature type="transmembrane region" description="Helical" evidence="11">
    <location>
        <begin position="782"/>
        <end position="804"/>
    </location>
</feature>
<dbReference type="Pfam" id="PF19335">
    <property type="entry name" value="HMBD"/>
    <property type="match status" value="1"/>
</dbReference>
<dbReference type="InterPro" id="IPR023298">
    <property type="entry name" value="ATPase_P-typ_TM_dom_sf"/>
</dbReference>
<dbReference type="NCBIfam" id="TIGR01494">
    <property type="entry name" value="ATPase_P-type"/>
    <property type="match status" value="1"/>
</dbReference>
<dbReference type="SFLD" id="SFLDF00027">
    <property type="entry name" value="p-type_atpase"/>
    <property type="match status" value="1"/>
</dbReference>
<dbReference type="SUPFAM" id="SSF81665">
    <property type="entry name" value="Calcium ATPase, transmembrane domain M"/>
    <property type="match status" value="1"/>
</dbReference>
<dbReference type="Pfam" id="PF04945">
    <property type="entry name" value="YHS"/>
    <property type="match status" value="2"/>
</dbReference>
<dbReference type="NCBIfam" id="TIGR01525">
    <property type="entry name" value="ATPase-IB_hvy"/>
    <property type="match status" value="1"/>
</dbReference>
<dbReference type="GO" id="GO:0016491">
    <property type="term" value="F:oxidoreductase activity"/>
    <property type="evidence" value="ECO:0007669"/>
    <property type="project" value="InterPro"/>
</dbReference>
<feature type="transmembrane region" description="Helical" evidence="11">
    <location>
        <begin position="810"/>
        <end position="829"/>
    </location>
</feature>
<evidence type="ECO:0000256" key="9">
    <source>
        <dbReference type="ARBA" id="ARBA00022989"/>
    </source>
</evidence>
<comment type="similarity">
    <text evidence="2 11">Belongs to the cation transport ATPase (P-type) (TC 3.A.3) family. Type IB subfamily.</text>
</comment>
<dbReference type="Proteomes" id="UP000254258">
    <property type="component" value="Unassembled WGS sequence"/>
</dbReference>
<dbReference type="SFLD" id="SFLDS00003">
    <property type="entry name" value="Haloacid_Dehalogenase"/>
    <property type="match status" value="1"/>
</dbReference>
<dbReference type="PROSITE" id="PS00154">
    <property type="entry name" value="ATPASE_E1_E2"/>
    <property type="match status" value="1"/>
</dbReference>
<dbReference type="InterPro" id="IPR027256">
    <property type="entry name" value="P-typ_ATPase_IB"/>
</dbReference>
<dbReference type="OrthoDB" id="9814270at2"/>
<dbReference type="PRINTS" id="PR00943">
    <property type="entry name" value="CUATPASE"/>
</dbReference>
<feature type="transmembrane region" description="Helical" evidence="11">
    <location>
        <begin position="437"/>
        <end position="459"/>
    </location>
</feature>
<dbReference type="InterPro" id="IPR036412">
    <property type="entry name" value="HAD-like_sf"/>
</dbReference>
<evidence type="ECO:0000256" key="4">
    <source>
        <dbReference type="ARBA" id="ARBA00022692"/>
    </source>
</evidence>
<evidence type="ECO:0000256" key="5">
    <source>
        <dbReference type="ARBA" id="ARBA00022723"/>
    </source>
</evidence>
<keyword evidence="14" id="KW-1185">Reference proteome</keyword>
<dbReference type="NCBIfam" id="TIGR01511">
    <property type="entry name" value="ATPase-IB1_Cu"/>
    <property type="match status" value="1"/>
</dbReference>
<keyword evidence="10 11" id="KW-0472">Membrane</keyword>
<organism evidence="13 14">
    <name type="scientific">Dyella monticola</name>
    <dbReference type="NCBI Taxonomy" id="1927958"/>
    <lineage>
        <taxon>Bacteria</taxon>
        <taxon>Pseudomonadati</taxon>
        <taxon>Pseudomonadota</taxon>
        <taxon>Gammaproteobacteria</taxon>
        <taxon>Lysobacterales</taxon>
        <taxon>Rhodanobacteraceae</taxon>
        <taxon>Dyella</taxon>
    </lineage>
</organism>
<dbReference type="Gene3D" id="3.40.1110.10">
    <property type="entry name" value="Calcium-transporting ATPase, cytoplasmic domain N"/>
    <property type="match status" value="1"/>
</dbReference>
<evidence type="ECO:0000256" key="3">
    <source>
        <dbReference type="ARBA" id="ARBA00022475"/>
    </source>
</evidence>
<dbReference type="PANTHER" id="PTHR43520:SF8">
    <property type="entry name" value="P-TYPE CU(+) TRANSPORTER"/>
    <property type="match status" value="1"/>
</dbReference>
<dbReference type="GO" id="GO:0055070">
    <property type="term" value="P:copper ion homeostasis"/>
    <property type="evidence" value="ECO:0007669"/>
    <property type="project" value="TreeGrafter"/>
</dbReference>
<dbReference type="AlphaFoldDB" id="A0A370WT71"/>
<feature type="transmembrane region" description="Helical" evidence="11">
    <location>
        <begin position="182"/>
        <end position="201"/>
    </location>
</feature>
<reference evidence="13 14" key="1">
    <citation type="submission" date="2018-07" db="EMBL/GenBank/DDBJ databases">
        <title>Dyella monticola sp. nov. and Dyella psychrodurans sp. nov. isolated from monsoon evergreen broad-leaved forest soil of Dinghu Mountain, China.</title>
        <authorList>
            <person name="Gao Z."/>
            <person name="Qiu L."/>
        </authorList>
    </citation>
    <scope>NUCLEOTIDE SEQUENCE [LARGE SCALE GENOMIC DNA]</scope>
    <source>
        <strain evidence="13 14">4G-K06</strain>
    </source>
</reference>
<feature type="domain" description="TRASH" evidence="12">
    <location>
        <begin position="80"/>
        <end position="118"/>
    </location>
</feature>
<evidence type="ECO:0000256" key="11">
    <source>
        <dbReference type="RuleBase" id="RU362081"/>
    </source>
</evidence>
<evidence type="ECO:0000313" key="13">
    <source>
        <dbReference type="EMBL" id="RDS79135.1"/>
    </source>
</evidence>
<feature type="domain" description="TRASH" evidence="12">
    <location>
        <begin position="14"/>
        <end position="52"/>
    </location>
</feature>
<dbReference type="PANTHER" id="PTHR43520">
    <property type="entry name" value="ATP7, ISOFORM B"/>
    <property type="match status" value="1"/>
</dbReference>